<keyword evidence="6" id="KW-0833">Ubl conjugation pathway</keyword>
<dbReference type="SUPFAM" id="SSF57850">
    <property type="entry name" value="RING/U-box"/>
    <property type="match status" value="1"/>
</dbReference>
<sequence length="538" mass="58665">MHVTSDAGLSHMGHRSTQSTGHSHLHPEPCIYYGSATNFPQPNVHSVIPDLGTTSNFNVYHMPEPHDSTLFYGMAQYNGAQLQHPVSNLNLATAAPSGPYNPYMAPPSGIRDISVQVNHGAHNQLSLASTHGTVGIPTVSYGSNIAYMDGVRGSFNRKNDEGFPVNYQYHNASAGSSSSVAPMTARPAERDVDSMNGTSFPPPEYGGNEPTTSMVENESQRSARNRSGIIPPESILANNGSHLIQGSYFTLPVQVPGTFVWTQAPSTPYMLARVHGACVEAGNVGIQGYQVTPGSRSASSSSHPSIPQGHPNLHYLPLPMQGIRGYNMNFPSQMATSSHRILTSSNTNSIPYQGVVGAEQTLLSPVTSTGFQLYRPQRREVILDSNARHQNLPNMRLLPEDEMAMQDIPGYREAGAFIDQHRDMRLDVDRMTYEELLALGEQIGIVGTGFSEEDVQNSLKTRTFSSLATCSNHEEAAQVDQPSNFCVICQIDFEDKENIGTLECGHEYHGECIKKWLLMKNSCPICKSTALTTVKKEL</sequence>
<dbReference type="InterPro" id="IPR001841">
    <property type="entry name" value="Znf_RING"/>
</dbReference>
<protein>
    <recommendedName>
        <fullName evidence="2">RING-type E3 ubiquitin transferase</fullName>
        <ecNumber evidence="2">2.3.2.27</ecNumber>
    </recommendedName>
</protein>
<dbReference type="AlphaFoldDB" id="A0ABD1QJI1"/>
<dbReference type="PANTHER" id="PTHR22937">
    <property type="entry name" value="E3 UBIQUITIN-PROTEIN LIGASE RNF165"/>
    <property type="match status" value="1"/>
</dbReference>
<dbReference type="Pfam" id="PF13639">
    <property type="entry name" value="zf-RING_2"/>
    <property type="match status" value="1"/>
</dbReference>
<evidence type="ECO:0000256" key="7">
    <source>
        <dbReference type="ARBA" id="ARBA00022833"/>
    </source>
</evidence>
<keyword evidence="12" id="KW-1185">Reference proteome</keyword>
<dbReference type="PANTHER" id="PTHR22937:SF222">
    <property type="entry name" value="RING-TYPE E3 UBIQUITIN TRANSFERASE"/>
    <property type="match status" value="1"/>
</dbReference>
<feature type="region of interest" description="Disordered" evidence="9">
    <location>
        <begin position="1"/>
        <end position="25"/>
    </location>
</feature>
<dbReference type="GO" id="GO:0061630">
    <property type="term" value="F:ubiquitin protein ligase activity"/>
    <property type="evidence" value="ECO:0007669"/>
    <property type="project" value="UniProtKB-EC"/>
</dbReference>
<gene>
    <name evidence="11" type="ORF">Adt_37124</name>
</gene>
<evidence type="ECO:0000256" key="6">
    <source>
        <dbReference type="ARBA" id="ARBA00022786"/>
    </source>
</evidence>
<dbReference type="GO" id="GO:0008270">
    <property type="term" value="F:zinc ion binding"/>
    <property type="evidence" value="ECO:0007669"/>
    <property type="project" value="UniProtKB-KW"/>
</dbReference>
<evidence type="ECO:0000256" key="5">
    <source>
        <dbReference type="ARBA" id="ARBA00022771"/>
    </source>
</evidence>
<dbReference type="EC" id="2.3.2.27" evidence="2"/>
<feature type="domain" description="RING-type" evidence="10">
    <location>
        <begin position="486"/>
        <end position="527"/>
    </location>
</feature>
<evidence type="ECO:0000256" key="2">
    <source>
        <dbReference type="ARBA" id="ARBA00012483"/>
    </source>
</evidence>
<name>A0ABD1QJI1_9LAMI</name>
<evidence type="ECO:0000313" key="11">
    <source>
        <dbReference type="EMBL" id="KAL2476388.1"/>
    </source>
</evidence>
<evidence type="ECO:0000256" key="1">
    <source>
        <dbReference type="ARBA" id="ARBA00000900"/>
    </source>
</evidence>
<comment type="caution">
    <text evidence="11">The sequence shown here is derived from an EMBL/GenBank/DDBJ whole genome shotgun (WGS) entry which is preliminary data.</text>
</comment>
<evidence type="ECO:0000313" key="12">
    <source>
        <dbReference type="Proteomes" id="UP001604336"/>
    </source>
</evidence>
<dbReference type="InterPro" id="IPR013083">
    <property type="entry name" value="Znf_RING/FYVE/PHD"/>
</dbReference>
<reference evidence="12" key="1">
    <citation type="submission" date="2024-07" db="EMBL/GenBank/DDBJ databases">
        <title>Two chromosome-level genome assemblies of Korean endemic species Abeliophyllum distichum and Forsythia ovata (Oleaceae).</title>
        <authorList>
            <person name="Jang H."/>
        </authorList>
    </citation>
    <scope>NUCLEOTIDE SEQUENCE [LARGE SCALE GENOMIC DNA]</scope>
</reference>
<evidence type="ECO:0000256" key="3">
    <source>
        <dbReference type="ARBA" id="ARBA00022679"/>
    </source>
</evidence>
<organism evidence="11 12">
    <name type="scientific">Abeliophyllum distichum</name>
    <dbReference type="NCBI Taxonomy" id="126358"/>
    <lineage>
        <taxon>Eukaryota</taxon>
        <taxon>Viridiplantae</taxon>
        <taxon>Streptophyta</taxon>
        <taxon>Embryophyta</taxon>
        <taxon>Tracheophyta</taxon>
        <taxon>Spermatophyta</taxon>
        <taxon>Magnoliopsida</taxon>
        <taxon>eudicotyledons</taxon>
        <taxon>Gunneridae</taxon>
        <taxon>Pentapetalae</taxon>
        <taxon>asterids</taxon>
        <taxon>lamiids</taxon>
        <taxon>Lamiales</taxon>
        <taxon>Oleaceae</taxon>
        <taxon>Forsythieae</taxon>
        <taxon>Abeliophyllum</taxon>
    </lineage>
</organism>
<evidence type="ECO:0000256" key="9">
    <source>
        <dbReference type="SAM" id="MobiDB-lite"/>
    </source>
</evidence>
<evidence type="ECO:0000259" key="10">
    <source>
        <dbReference type="PROSITE" id="PS50089"/>
    </source>
</evidence>
<keyword evidence="7" id="KW-0862">Zinc</keyword>
<proteinExistence type="predicted"/>
<dbReference type="SMART" id="SM00184">
    <property type="entry name" value="RING"/>
    <property type="match status" value="1"/>
</dbReference>
<dbReference type="InterPro" id="IPR045191">
    <property type="entry name" value="MBR1/2-like"/>
</dbReference>
<keyword evidence="4" id="KW-0479">Metal-binding</keyword>
<accession>A0ABD1QJI1</accession>
<dbReference type="Gene3D" id="3.30.40.10">
    <property type="entry name" value="Zinc/RING finger domain, C3HC4 (zinc finger)"/>
    <property type="match status" value="1"/>
</dbReference>
<evidence type="ECO:0000256" key="8">
    <source>
        <dbReference type="PROSITE-ProRule" id="PRU00175"/>
    </source>
</evidence>
<evidence type="ECO:0000256" key="4">
    <source>
        <dbReference type="ARBA" id="ARBA00022723"/>
    </source>
</evidence>
<comment type="catalytic activity">
    <reaction evidence="1">
        <text>S-ubiquitinyl-[E2 ubiquitin-conjugating enzyme]-L-cysteine + [acceptor protein]-L-lysine = [E2 ubiquitin-conjugating enzyme]-L-cysteine + N(6)-ubiquitinyl-[acceptor protein]-L-lysine.</text>
        <dbReference type="EC" id="2.3.2.27"/>
    </reaction>
</comment>
<dbReference type="Proteomes" id="UP001604336">
    <property type="component" value="Unassembled WGS sequence"/>
</dbReference>
<dbReference type="PROSITE" id="PS50089">
    <property type="entry name" value="ZF_RING_2"/>
    <property type="match status" value="1"/>
</dbReference>
<keyword evidence="5 8" id="KW-0863">Zinc-finger</keyword>
<dbReference type="EMBL" id="JBFOLK010000011">
    <property type="protein sequence ID" value="KAL2476388.1"/>
    <property type="molecule type" value="Genomic_DNA"/>
</dbReference>
<feature type="region of interest" description="Disordered" evidence="9">
    <location>
        <begin position="174"/>
        <end position="214"/>
    </location>
</feature>
<keyword evidence="3" id="KW-0808">Transferase</keyword>